<evidence type="ECO:0000256" key="1">
    <source>
        <dbReference type="SAM" id="MobiDB-lite"/>
    </source>
</evidence>
<feature type="compositionally biased region" description="Basic and acidic residues" evidence="1">
    <location>
        <begin position="12"/>
        <end position="28"/>
    </location>
</feature>
<proteinExistence type="predicted"/>
<dbReference type="Gramene" id="KOM38160">
    <property type="protein sequence ID" value="KOM38160"/>
    <property type="gene ID" value="LR48_Vigan03g154200"/>
</dbReference>
<dbReference type="Proteomes" id="UP000053144">
    <property type="component" value="Chromosome 3"/>
</dbReference>
<accession>A0A0L9U5V1</accession>
<protein>
    <submittedName>
        <fullName evidence="2">Uncharacterized protein</fullName>
    </submittedName>
</protein>
<dbReference type="EMBL" id="CM003373">
    <property type="protein sequence ID" value="KOM38160.1"/>
    <property type="molecule type" value="Genomic_DNA"/>
</dbReference>
<gene>
    <name evidence="2" type="ORF">LR48_Vigan03g154200</name>
</gene>
<feature type="region of interest" description="Disordered" evidence="1">
    <location>
        <begin position="1"/>
        <end position="74"/>
    </location>
</feature>
<dbReference type="AlphaFoldDB" id="A0A0L9U5V1"/>
<evidence type="ECO:0000313" key="2">
    <source>
        <dbReference type="EMBL" id="KOM38160.1"/>
    </source>
</evidence>
<name>A0A0L9U5V1_PHAAN</name>
<organism evidence="2 3">
    <name type="scientific">Phaseolus angularis</name>
    <name type="common">Azuki bean</name>
    <name type="synonym">Vigna angularis</name>
    <dbReference type="NCBI Taxonomy" id="3914"/>
    <lineage>
        <taxon>Eukaryota</taxon>
        <taxon>Viridiplantae</taxon>
        <taxon>Streptophyta</taxon>
        <taxon>Embryophyta</taxon>
        <taxon>Tracheophyta</taxon>
        <taxon>Spermatophyta</taxon>
        <taxon>Magnoliopsida</taxon>
        <taxon>eudicotyledons</taxon>
        <taxon>Gunneridae</taxon>
        <taxon>Pentapetalae</taxon>
        <taxon>rosids</taxon>
        <taxon>fabids</taxon>
        <taxon>Fabales</taxon>
        <taxon>Fabaceae</taxon>
        <taxon>Papilionoideae</taxon>
        <taxon>50 kb inversion clade</taxon>
        <taxon>NPAAA clade</taxon>
        <taxon>indigoferoid/millettioid clade</taxon>
        <taxon>Phaseoleae</taxon>
        <taxon>Vigna</taxon>
    </lineage>
</organism>
<evidence type="ECO:0000313" key="3">
    <source>
        <dbReference type="Proteomes" id="UP000053144"/>
    </source>
</evidence>
<sequence>MISVSEGIDSSGDIKHESGRDQDDHGGDSVHGGLATAGEHTEADLDDVDHGQHQEEAAHDGPNGGAQHAQPQGLQIDVGPEGLVCVLAVEQVERQLEPLRHQRGPKEEAKRHHFEDEELLGHVDAGVARRTALQAALPRRGEGEPDKHGDGEEGIHVYQAVQGRDMDARGGGGGRRRHPSGHSIVRVKLLWVLLRSASTKSKETKLKKRLIFWIRN</sequence>
<feature type="compositionally biased region" description="Basic and acidic residues" evidence="1">
    <location>
        <begin position="39"/>
        <end position="59"/>
    </location>
</feature>
<reference evidence="3" key="1">
    <citation type="journal article" date="2015" name="Proc. Natl. Acad. Sci. U.S.A.">
        <title>Genome sequencing of adzuki bean (Vigna angularis) provides insight into high starch and low fat accumulation and domestication.</title>
        <authorList>
            <person name="Yang K."/>
            <person name="Tian Z."/>
            <person name="Chen C."/>
            <person name="Luo L."/>
            <person name="Zhao B."/>
            <person name="Wang Z."/>
            <person name="Yu L."/>
            <person name="Li Y."/>
            <person name="Sun Y."/>
            <person name="Li W."/>
            <person name="Chen Y."/>
            <person name="Li Y."/>
            <person name="Zhang Y."/>
            <person name="Ai D."/>
            <person name="Zhao J."/>
            <person name="Shang C."/>
            <person name="Ma Y."/>
            <person name="Wu B."/>
            <person name="Wang M."/>
            <person name="Gao L."/>
            <person name="Sun D."/>
            <person name="Zhang P."/>
            <person name="Guo F."/>
            <person name="Wang W."/>
            <person name="Li Y."/>
            <person name="Wang J."/>
            <person name="Varshney R.K."/>
            <person name="Wang J."/>
            <person name="Ling H.Q."/>
            <person name="Wan P."/>
        </authorList>
    </citation>
    <scope>NUCLEOTIDE SEQUENCE</scope>
    <source>
        <strain evidence="3">cv. Jingnong 6</strain>
    </source>
</reference>